<evidence type="ECO:0000313" key="4">
    <source>
        <dbReference type="EMBL" id="SKA20938.1"/>
    </source>
</evidence>
<dbReference type="Gene3D" id="3.90.650.10">
    <property type="entry name" value="PurM-like C-terminal domain"/>
    <property type="match status" value="1"/>
</dbReference>
<feature type="binding site" evidence="1">
    <location>
        <position position="27"/>
    </location>
    <ligand>
        <name>Mg(2+)</name>
        <dbReference type="ChEBI" id="CHEBI:18420"/>
        <label>4</label>
    </ligand>
</feature>
<keyword evidence="1" id="KW-0808">Transferase</keyword>
<feature type="binding site" evidence="1">
    <location>
        <position position="123"/>
    </location>
    <ligand>
        <name>Mg(2+)</name>
        <dbReference type="ChEBI" id="CHEBI:18420"/>
        <label>1</label>
    </ligand>
</feature>
<feature type="domain" description="PurM-like C-terminal" evidence="3">
    <location>
        <begin position="153"/>
        <end position="306"/>
    </location>
</feature>
<comment type="function">
    <text evidence="1">Catalyzes the ATP-dependent phosphorylation of thiamine-monophosphate (TMP) to form thiamine-pyrophosphate (TPP), the active form of vitamin B1.</text>
</comment>
<feature type="domain" description="PurM-like N-terminal" evidence="2">
    <location>
        <begin position="25"/>
        <end position="139"/>
    </location>
</feature>
<dbReference type="RefSeq" id="WP_078666337.1">
    <property type="nucleotide sequence ID" value="NZ_FUXM01000038.1"/>
</dbReference>
<feature type="binding site" evidence="1">
    <location>
        <position position="149"/>
    </location>
    <ligand>
        <name>ATP</name>
        <dbReference type="ChEBI" id="CHEBI:30616"/>
    </ligand>
</feature>
<dbReference type="InterPro" id="IPR036676">
    <property type="entry name" value="PurM-like_C_sf"/>
</dbReference>
<dbReference type="GO" id="GO:0005524">
    <property type="term" value="F:ATP binding"/>
    <property type="evidence" value="ECO:0007669"/>
    <property type="project" value="UniProtKB-UniRule"/>
</dbReference>
<comment type="catalytic activity">
    <reaction evidence="1">
        <text>thiamine phosphate + ATP = thiamine diphosphate + ADP</text>
        <dbReference type="Rhea" id="RHEA:15913"/>
        <dbReference type="ChEBI" id="CHEBI:30616"/>
        <dbReference type="ChEBI" id="CHEBI:37575"/>
        <dbReference type="ChEBI" id="CHEBI:58937"/>
        <dbReference type="ChEBI" id="CHEBI:456216"/>
        <dbReference type="EC" id="2.7.4.16"/>
    </reaction>
</comment>
<feature type="binding site" evidence="1">
    <location>
        <position position="53"/>
    </location>
    <ligand>
        <name>substrate</name>
    </ligand>
</feature>
<protein>
    <recommendedName>
        <fullName evidence="1">Thiamine-monophosphate kinase</fullName>
        <shortName evidence="1">TMP kinase</shortName>
        <shortName evidence="1">Thiamine-phosphate kinase</shortName>
        <ecNumber evidence="1">2.7.4.16</ecNumber>
    </recommendedName>
</protein>
<dbReference type="GO" id="GO:0009228">
    <property type="term" value="P:thiamine biosynthetic process"/>
    <property type="evidence" value="ECO:0007669"/>
    <property type="project" value="UniProtKB-KW"/>
</dbReference>
<reference evidence="5" key="1">
    <citation type="submission" date="2017-02" db="EMBL/GenBank/DDBJ databases">
        <authorList>
            <person name="Varghese N."/>
            <person name="Submissions S."/>
        </authorList>
    </citation>
    <scope>NUCLEOTIDE SEQUENCE [LARGE SCALE GENOMIC DNA]</scope>
    <source>
        <strain evidence="5">DSM 16521</strain>
    </source>
</reference>
<dbReference type="InterPro" id="IPR006283">
    <property type="entry name" value="ThiL-like"/>
</dbReference>
<feature type="binding site" evidence="1">
    <location>
        <position position="44"/>
    </location>
    <ligand>
        <name>Mg(2+)</name>
        <dbReference type="ChEBI" id="CHEBI:18420"/>
        <label>4</label>
    </ligand>
</feature>
<feature type="binding site" evidence="1">
    <location>
        <position position="220"/>
    </location>
    <ligand>
        <name>Mg(2+)</name>
        <dbReference type="ChEBI" id="CHEBI:18420"/>
        <label>5</label>
    </ligand>
</feature>
<dbReference type="PIRSF" id="PIRSF005303">
    <property type="entry name" value="Thiam_monoph_kin"/>
    <property type="match status" value="1"/>
</dbReference>
<dbReference type="NCBIfam" id="TIGR01379">
    <property type="entry name" value="thiL"/>
    <property type="match status" value="1"/>
</dbReference>
<feature type="binding site" evidence="1">
    <location>
        <position position="270"/>
    </location>
    <ligand>
        <name>substrate</name>
    </ligand>
</feature>
<dbReference type="EMBL" id="FUXM01000038">
    <property type="protein sequence ID" value="SKA20938.1"/>
    <property type="molecule type" value="Genomic_DNA"/>
</dbReference>
<organism evidence="4 5">
    <name type="scientific">Carboxydocella sporoproducens DSM 16521</name>
    <dbReference type="NCBI Taxonomy" id="1121270"/>
    <lineage>
        <taxon>Bacteria</taxon>
        <taxon>Bacillati</taxon>
        <taxon>Bacillota</taxon>
        <taxon>Clostridia</taxon>
        <taxon>Eubacteriales</taxon>
        <taxon>Clostridiales Family XVI. Incertae Sedis</taxon>
        <taxon>Carboxydocella</taxon>
    </lineage>
</organism>
<feature type="binding site" evidence="1">
    <location>
        <position position="75"/>
    </location>
    <ligand>
        <name>Mg(2+)</name>
        <dbReference type="ChEBI" id="CHEBI:18420"/>
        <label>4</label>
    </ligand>
</feature>
<gene>
    <name evidence="1" type="primary">thiL</name>
    <name evidence="4" type="ORF">SAMN02745885_02340</name>
</gene>
<evidence type="ECO:0000256" key="1">
    <source>
        <dbReference type="HAMAP-Rule" id="MF_02128"/>
    </source>
</evidence>
<dbReference type="Pfam" id="PF02769">
    <property type="entry name" value="AIRS_C"/>
    <property type="match status" value="1"/>
</dbReference>
<proteinExistence type="inferred from homology"/>
<dbReference type="GO" id="GO:0009229">
    <property type="term" value="P:thiamine diphosphate biosynthetic process"/>
    <property type="evidence" value="ECO:0007669"/>
    <property type="project" value="UniProtKB-UniRule"/>
</dbReference>
<dbReference type="AlphaFoldDB" id="A0A1T4RZ08"/>
<keyword evidence="5" id="KW-1185">Reference proteome</keyword>
<feature type="binding site" evidence="1">
    <location>
        <position position="27"/>
    </location>
    <ligand>
        <name>Mg(2+)</name>
        <dbReference type="ChEBI" id="CHEBI:18420"/>
        <label>3</label>
    </ligand>
</feature>
<evidence type="ECO:0000259" key="3">
    <source>
        <dbReference type="Pfam" id="PF02769"/>
    </source>
</evidence>
<feature type="binding site" evidence="1">
    <location>
        <position position="75"/>
    </location>
    <ligand>
        <name>Mg(2+)</name>
        <dbReference type="ChEBI" id="CHEBI:18420"/>
        <label>3</label>
    </ligand>
</feature>
<evidence type="ECO:0000259" key="2">
    <source>
        <dbReference type="Pfam" id="PF00586"/>
    </source>
</evidence>
<feature type="binding site" evidence="1">
    <location>
        <position position="105"/>
    </location>
    <ligand>
        <name>ATP</name>
        <dbReference type="ChEBI" id="CHEBI:30616"/>
    </ligand>
</feature>
<feature type="binding site" evidence="1">
    <location>
        <begin position="122"/>
        <end position="123"/>
    </location>
    <ligand>
        <name>ATP</name>
        <dbReference type="ChEBI" id="CHEBI:30616"/>
    </ligand>
</feature>
<feature type="binding site" evidence="1">
    <location>
        <position position="75"/>
    </location>
    <ligand>
        <name>Mg(2+)</name>
        <dbReference type="ChEBI" id="CHEBI:18420"/>
        <label>2</label>
    </ligand>
</feature>
<dbReference type="SUPFAM" id="SSF56042">
    <property type="entry name" value="PurM C-terminal domain-like"/>
    <property type="match status" value="1"/>
</dbReference>
<dbReference type="InterPro" id="IPR010918">
    <property type="entry name" value="PurM-like_C_dom"/>
</dbReference>
<comment type="miscellaneous">
    <text evidence="1">Reaction mechanism of ThiL seems to utilize a direct, inline transfer of the gamma-phosphate of ATP to TMP rather than a phosphorylated enzyme intermediate.</text>
</comment>
<dbReference type="GO" id="GO:0000287">
    <property type="term" value="F:magnesium ion binding"/>
    <property type="evidence" value="ECO:0007669"/>
    <property type="project" value="UniProtKB-UniRule"/>
</dbReference>
<feature type="binding site" evidence="1">
    <location>
        <position position="326"/>
    </location>
    <ligand>
        <name>substrate</name>
    </ligand>
</feature>
<keyword evidence="1" id="KW-0547">Nucleotide-binding</keyword>
<keyword evidence="1" id="KW-0067">ATP-binding</keyword>
<dbReference type="PANTHER" id="PTHR30270:SF0">
    <property type="entry name" value="THIAMINE-MONOPHOSPHATE KINASE"/>
    <property type="match status" value="1"/>
</dbReference>
<dbReference type="UniPathway" id="UPA00060">
    <property type="reaction ID" value="UER00142"/>
</dbReference>
<dbReference type="EC" id="2.7.4.16" evidence="1"/>
<dbReference type="GO" id="GO:0009030">
    <property type="term" value="F:thiamine-phosphate kinase activity"/>
    <property type="evidence" value="ECO:0007669"/>
    <property type="project" value="UniProtKB-UniRule"/>
</dbReference>
<dbReference type="OrthoDB" id="9802811at2"/>
<dbReference type="Proteomes" id="UP000189933">
    <property type="component" value="Unassembled WGS sequence"/>
</dbReference>
<keyword evidence="1" id="KW-0460">Magnesium</keyword>
<dbReference type="InterPro" id="IPR016188">
    <property type="entry name" value="PurM-like_N"/>
</dbReference>
<accession>A0A1T4RZ08</accession>
<feature type="binding site" evidence="1">
    <location>
        <position position="46"/>
    </location>
    <ligand>
        <name>Mg(2+)</name>
        <dbReference type="ChEBI" id="CHEBI:18420"/>
        <label>2</label>
    </ligand>
</feature>
<dbReference type="SUPFAM" id="SSF55326">
    <property type="entry name" value="PurM N-terminal domain-like"/>
    <property type="match status" value="1"/>
</dbReference>
<feature type="binding site" evidence="1">
    <location>
        <position position="46"/>
    </location>
    <ligand>
        <name>Mg(2+)</name>
        <dbReference type="ChEBI" id="CHEBI:18420"/>
        <label>1</label>
    </ligand>
</feature>
<dbReference type="Gene3D" id="3.30.1330.10">
    <property type="entry name" value="PurM-like, N-terminal domain"/>
    <property type="match status" value="1"/>
</dbReference>
<feature type="binding site" evidence="1">
    <location>
        <position position="45"/>
    </location>
    <ligand>
        <name>Mg(2+)</name>
        <dbReference type="ChEBI" id="CHEBI:18420"/>
        <label>1</label>
    </ligand>
</feature>
<keyword evidence="1" id="KW-0784">Thiamine biosynthesis</keyword>
<feature type="binding site" evidence="1">
    <location>
        <position position="217"/>
    </location>
    <ligand>
        <name>Mg(2+)</name>
        <dbReference type="ChEBI" id="CHEBI:18420"/>
        <label>3</label>
    </ligand>
</feature>
<dbReference type="HAMAP" id="MF_02128">
    <property type="entry name" value="TMP_kinase"/>
    <property type="match status" value="1"/>
</dbReference>
<evidence type="ECO:0000313" key="5">
    <source>
        <dbReference type="Proteomes" id="UP000189933"/>
    </source>
</evidence>
<comment type="similarity">
    <text evidence="1">Belongs to the thiamine-monophosphate kinase family.</text>
</comment>
<feature type="binding site" evidence="1">
    <location>
        <position position="219"/>
    </location>
    <ligand>
        <name>ATP</name>
        <dbReference type="ChEBI" id="CHEBI:30616"/>
    </ligand>
</feature>
<keyword evidence="1" id="KW-0479">Metal-binding</keyword>
<dbReference type="InterPro" id="IPR036921">
    <property type="entry name" value="PurM-like_N_sf"/>
</dbReference>
<dbReference type="CDD" id="cd02194">
    <property type="entry name" value="ThiL"/>
    <property type="match status" value="1"/>
</dbReference>
<name>A0A1T4RZ08_9FIRM</name>
<sequence length="334" mass="35444">MKIAELGEFGLIEYLTRNWSPGLVGDDAAWLPLPPGEQGPMLFTTDMMLEEVHFSRRFSSAYDIGWKAVAVNVSDIAAMGGEPWTAVISLGADSSWSVAELEELYAGMQAAAEIYGVVLAGGDTVKSRQGLILNLALTGWQRGPQPLGRDRARPGQLLAVTGPLGASAAGLAWLQAGGEGDCATQVGEAVTLHRRPRAQLAAGRWLAERQLATAANDISDGLAREVLEICTASGVGCQVEATAIPIHAGARSIARTLGKDALEWAFRGGEDFQLLFTCAEADWHQIETGLTALGCQPARIGRITPPEQGMRLLTEKGPEPWPAGGYDHFTGGKE</sequence>
<dbReference type="Pfam" id="PF00586">
    <property type="entry name" value="AIRS"/>
    <property type="match status" value="1"/>
</dbReference>
<dbReference type="PANTHER" id="PTHR30270">
    <property type="entry name" value="THIAMINE-MONOPHOSPHATE KINASE"/>
    <property type="match status" value="1"/>
</dbReference>
<keyword evidence="1 4" id="KW-0418">Kinase</keyword>
<comment type="pathway">
    <text evidence="1">Cofactor biosynthesis; thiamine diphosphate biosynthesis; thiamine diphosphate from thiamine phosphate: step 1/1.</text>
</comment>